<name>A0AAW1TYH7_9CUCU</name>
<evidence type="ECO:0000256" key="5">
    <source>
        <dbReference type="ARBA" id="ARBA00035506"/>
    </source>
</evidence>
<dbReference type="CDD" id="cd00336">
    <property type="entry name" value="Ribosomal_L22"/>
    <property type="match status" value="1"/>
</dbReference>
<dbReference type="EMBL" id="JARQZJ010000037">
    <property type="protein sequence ID" value="KAK9876656.1"/>
    <property type="molecule type" value="Genomic_DNA"/>
</dbReference>
<keyword evidence="8" id="KW-1185">Reference proteome</keyword>
<evidence type="ECO:0000256" key="6">
    <source>
        <dbReference type="RuleBase" id="RU004005"/>
    </source>
</evidence>
<gene>
    <name evidence="7" type="ORF">WA026_014031</name>
</gene>
<evidence type="ECO:0000256" key="1">
    <source>
        <dbReference type="ARBA" id="ARBA00009451"/>
    </source>
</evidence>
<comment type="caution">
    <text evidence="7">The sequence shown here is derived from an EMBL/GenBank/DDBJ whole genome shotgun (WGS) entry which is preliminary data.</text>
</comment>
<dbReference type="GO" id="GO:0005762">
    <property type="term" value="C:mitochondrial large ribosomal subunit"/>
    <property type="evidence" value="ECO:0007669"/>
    <property type="project" value="TreeGrafter"/>
</dbReference>
<dbReference type="SUPFAM" id="SSF54843">
    <property type="entry name" value="Ribosomal protein L22"/>
    <property type="match status" value="1"/>
</dbReference>
<dbReference type="AlphaFoldDB" id="A0AAW1TYH7"/>
<evidence type="ECO:0000256" key="2">
    <source>
        <dbReference type="ARBA" id="ARBA00022980"/>
    </source>
</evidence>
<organism evidence="7 8">
    <name type="scientific">Henosepilachna vigintioctopunctata</name>
    <dbReference type="NCBI Taxonomy" id="420089"/>
    <lineage>
        <taxon>Eukaryota</taxon>
        <taxon>Metazoa</taxon>
        <taxon>Ecdysozoa</taxon>
        <taxon>Arthropoda</taxon>
        <taxon>Hexapoda</taxon>
        <taxon>Insecta</taxon>
        <taxon>Pterygota</taxon>
        <taxon>Neoptera</taxon>
        <taxon>Endopterygota</taxon>
        <taxon>Coleoptera</taxon>
        <taxon>Polyphaga</taxon>
        <taxon>Cucujiformia</taxon>
        <taxon>Coccinelloidea</taxon>
        <taxon>Coccinellidae</taxon>
        <taxon>Epilachninae</taxon>
        <taxon>Epilachnini</taxon>
        <taxon>Henosepilachna</taxon>
    </lineage>
</organism>
<evidence type="ECO:0000256" key="3">
    <source>
        <dbReference type="ARBA" id="ARBA00023274"/>
    </source>
</evidence>
<sequence length="211" mass="24722">MNTLQLGIFKSILNLSNRRLLNIPIEKLHATTALQAWTSHESGPKKWLKYNEIVYPPQGAEEERRPAFVCHQRENIKYSPKKMWYIASLVRGMTVDKAIEQLKFVSKKGAKDVREVIEEAVQLAAKEHNVEFPREMWVAESFVGKGVVIKGMRRHARMRAGEIRYFHCHYFVRLEEGKPPKEYYQTPSKEPQKMLENWLTNIRARKITNSL</sequence>
<dbReference type="InterPro" id="IPR047867">
    <property type="entry name" value="Ribosomal_uL22_bac/org-type"/>
</dbReference>
<dbReference type="Proteomes" id="UP001431783">
    <property type="component" value="Unassembled WGS sequence"/>
</dbReference>
<accession>A0AAW1TYH7</accession>
<dbReference type="Gene3D" id="3.90.470.10">
    <property type="entry name" value="Ribosomal protein L22/L17"/>
    <property type="match status" value="1"/>
</dbReference>
<dbReference type="Pfam" id="PF00237">
    <property type="entry name" value="Ribosomal_L22"/>
    <property type="match status" value="1"/>
</dbReference>
<evidence type="ECO:0000313" key="7">
    <source>
        <dbReference type="EMBL" id="KAK9876656.1"/>
    </source>
</evidence>
<evidence type="ECO:0000313" key="8">
    <source>
        <dbReference type="Proteomes" id="UP001431783"/>
    </source>
</evidence>
<keyword evidence="2 6" id="KW-0689">Ribosomal protein</keyword>
<dbReference type="GO" id="GO:0003735">
    <property type="term" value="F:structural constituent of ribosome"/>
    <property type="evidence" value="ECO:0007669"/>
    <property type="project" value="InterPro"/>
</dbReference>
<reference evidence="7 8" key="1">
    <citation type="submission" date="2023-03" db="EMBL/GenBank/DDBJ databases">
        <title>Genome insight into feeding habits of ladybird beetles.</title>
        <authorList>
            <person name="Li H.-S."/>
            <person name="Huang Y.-H."/>
            <person name="Pang H."/>
        </authorList>
    </citation>
    <scope>NUCLEOTIDE SEQUENCE [LARGE SCALE GENOMIC DNA]</scope>
    <source>
        <strain evidence="7">SYSU_2023b</strain>
        <tissue evidence="7">Whole body</tissue>
    </source>
</reference>
<protein>
    <recommendedName>
        <fullName evidence="4">Large ribosomal subunit protein uL22m</fullName>
    </recommendedName>
    <alternativeName>
        <fullName evidence="5">39S ribosomal protein L22, mitochondrial</fullName>
    </alternativeName>
</protein>
<proteinExistence type="inferred from homology"/>
<dbReference type="PANTHER" id="PTHR13501:SF8">
    <property type="entry name" value="LARGE RIBOSOMAL SUBUNIT PROTEIN UL22M"/>
    <property type="match status" value="1"/>
</dbReference>
<keyword evidence="3 6" id="KW-0687">Ribonucleoprotein</keyword>
<dbReference type="PANTHER" id="PTHR13501">
    <property type="entry name" value="CHLOROPLAST 50S RIBOSOMAL PROTEIN L22-RELATED"/>
    <property type="match status" value="1"/>
</dbReference>
<dbReference type="InterPro" id="IPR001063">
    <property type="entry name" value="Ribosomal_uL22"/>
</dbReference>
<evidence type="ECO:0000256" key="4">
    <source>
        <dbReference type="ARBA" id="ARBA00035286"/>
    </source>
</evidence>
<dbReference type="GO" id="GO:0006412">
    <property type="term" value="P:translation"/>
    <property type="evidence" value="ECO:0007669"/>
    <property type="project" value="InterPro"/>
</dbReference>
<comment type="similarity">
    <text evidence="1 6">Belongs to the universal ribosomal protein uL22 family.</text>
</comment>
<dbReference type="InterPro" id="IPR036394">
    <property type="entry name" value="Ribosomal_uL22_sf"/>
</dbReference>